<keyword evidence="3" id="KW-1185">Reference proteome</keyword>
<evidence type="ECO:0000313" key="3">
    <source>
        <dbReference type="Proteomes" id="UP000245768"/>
    </source>
</evidence>
<dbReference type="InParanoid" id="A0A316YQT0"/>
<accession>A0A316YQT0</accession>
<proteinExistence type="predicted"/>
<protein>
    <submittedName>
        <fullName evidence="2">Uncharacterized protein</fullName>
    </submittedName>
</protein>
<keyword evidence="1" id="KW-0732">Signal</keyword>
<gene>
    <name evidence="2" type="ORF">FA10DRAFT_266627</name>
</gene>
<organism evidence="2 3">
    <name type="scientific">Acaromyces ingoldii</name>
    <dbReference type="NCBI Taxonomy" id="215250"/>
    <lineage>
        <taxon>Eukaryota</taxon>
        <taxon>Fungi</taxon>
        <taxon>Dikarya</taxon>
        <taxon>Basidiomycota</taxon>
        <taxon>Ustilaginomycotina</taxon>
        <taxon>Exobasidiomycetes</taxon>
        <taxon>Exobasidiales</taxon>
        <taxon>Cryptobasidiaceae</taxon>
        <taxon>Acaromyces</taxon>
    </lineage>
</organism>
<evidence type="ECO:0000256" key="1">
    <source>
        <dbReference type="SAM" id="SignalP"/>
    </source>
</evidence>
<feature type="signal peptide" evidence="1">
    <location>
        <begin position="1"/>
        <end position="20"/>
    </location>
</feature>
<sequence>MHAAAFAALAALATAASAVAHPLTALTRRQDNIPLVYSNTSVVDVGDGLGGPRSLYSCDRANYTFEVVLKEDNVHENNTYRFVFGQPRFGPQGAFIDGNKIFVDHTYKASQILPTVGNATDVVGDTTFFFDMYPEALKNEITSHPWALSTDNNTDGFVVPDLYAVIGYVYFGNGTVLFPGPTYNNVSLLHGRNCTPEFTSTDMKKATQVGGAMATKSIIGLTSFIGAVAVLLTVL</sequence>
<dbReference type="Proteomes" id="UP000245768">
    <property type="component" value="Unassembled WGS sequence"/>
</dbReference>
<dbReference type="AlphaFoldDB" id="A0A316YQT0"/>
<dbReference type="EMBL" id="KZ819636">
    <property type="protein sequence ID" value="PWN90125.1"/>
    <property type="molecule type" value="Genomic_DNA"/>
</dbReference>
<dbReference type="RefSeq" id="XP_025377323.1">
    <property type="nucleotide sequence ID" value="XM_025521574.1"/>
</dbReference>
<dbReference type="GeneID" id="37043490"/>
<reference evidence="2" key="1">
    <citation type="journal article" date="2018" name="Mol. Biol. Evol.">
        <title>Broad Genomic Sampling Reveals a Smut Pathogenic Ancestry of the Fungal Clade Ustilaginomycotina.</title>
        <authorList>
            <person name="Kijpornyongpan T."/>
            <person name="Mondo S.J."/>
            <person name="Barry K."/>
            <person name="Sandor L."/>
            <person name="Lee J."/>
            <person name="Lipzen A."/>
            <person name="Pangilinan J."/>
            <person name="LaButti K."/>
            <person name="Hainaut M."/>
            <person name="Henrissat B."/>
            <person name="Grigoriev I.V."/>
            <person name="Spatafora J.W."/>
            <person name="Aime M.C."/>
        </authorList>
    </citation>
    <scope>NUCLEOTIDE SEQUENCE [LARGE SCALE GENOMIC DNA]</scope>
    <source>
        <strain evidence="2">MCA 4198</strain>
    </source>
</reference>
<name>A0A316YQT0_9BASI</name>
<feature type="chain" id="PRO_5016363706" evidence="1">
    <location>
        <begin position="21"/>
        <end position="235"/>
    </location>
</feature>
<evidence type="ECO:0000313" key="2">
    <source>
        <dbReference type="EMBL" id="PWN90125.1"/>
    </source>
</evidence>